<dbReference type="Proteomes" id="UP000245768">
    <property type="component" value="Unassembled WGS sequence"/>
</dbReference>
<dbReference type="STRING" id="215250.A0A316YI78"/>
<gene>
    <name evidence="3" type="ORF">FA10DRAFT_280075</name>
</gene>
<dbReference type="GeneID" id="37045507"/>
<keyword evidence="2" id="KW-1133">Transmembrane helix</keyword>
<proteinExistence type="predicted"/>
<evidence type="ECO:0000313" key="3">
    <source>
        <dbReference type="EMBL" id="PWN88899.1"/>
    </source>
</evidence>
<dbReference type="InParanoid" id="A0A316YI78"/>
<feature type="transmembrane region" description="Helical" evidence="2">
    <location>
        <begin position="80"/>
        <end position="99"/>
    </location>
</feature>
<evidence type="ECO:0000313" key="4">
    <source>
        <dbReference type="Proteomes" id="UP000245768"/>
    </source>
</evidence>
<name>A0A316YI78_9BASI</name>
<sequence length="401" mass="42010">MEALHWKNILEKVTGSGGPPRGGGGGGGEPKGRFGGGIGNTPGMAAGARPMSMPVGSFGGGVLAAWTEDRFDQFLVIARALQVTFAFILLIIAIVLASFQSKWIGSLSGLTGFLLVMAVLTLVFGGLLLGIPFLPPAMQDSLAKATRLIETPRVGIILNGLSFGFWIIVSVTETISAYTSAGCKNADNDPHAKSSKGKEDDFKKALPTFCTSKKVAAAFCWFLWITTLATALLFLRAWRLGRKNGPRIPPFVHPADDSAFEPIADDADEEAAGLVGGPADDAGYGGRYGDGGDGQYGMGAPYDDGRHGYGGGGGRGGGYHDDHMDAYAGGGGGGGGGYGAQHQDPFADRAGQQPRMSYDYGAYSQPNHSTAQVQDPYSAIQYQLNNQRSPEGPPQLPPLYR</sequence>
<protein>
    <recommendedName>
        <fullName evidence="5">MARVEL domain-containing protein</fullName>
    </recommendedName>
</protein>
<feature type="compositionally biased region" description="Gly residues" evidence="1">
    <location>
        <begin position="15"/>
        <end position="36"/>
    </location>
</feature>
<feature type="transmembrane region" description="Helical" evidence="2">
    <location>
        <begin position="154"/>
        <end position="172"/>
    </location>
</feature>
<evidence type="ECO:0000256" key="1">
    <source>
        <dbReference type="SAM" id="MobiDB-lite"/>
    </source>
</evidence>
<feature type="transmembrane region" description="Helical" evidence="2">
    <location>
        <begin position="215"/>
        <end position="235"/>
    </location>
</feature>
<keyword evidence="2" id="KW-0812">Transmembrane</keyword>
<feature type="region of interest" description="Disordered" evidence="1">
    <location>
        <begin position="335"/>
        <end position="401"/>
    </location>
</feature>
<feature type="transmembrane region" description="Helical" evidence="2">
    <location>
        <begin position="111"/>
        <end position="134"/>
    </location>
</feature>
<keyword evidence="2" id="KW-0472">Membrane</keyword>
<dbReference type="OrthoDB" id="2218151at2759"/>
<keyword evidence="4" id="KW-1185">Reference proteome</keyword>
<organism evidence="3 4">
    <name type="scientific">Acaromyces ingoldii</name>
    <dbReference type="NCBI Taxonomy" id="215250"/>
    <lineage>
        <taxon>Eukaryota</taxon>
        <taxon>Fungi</taxon>
        <taxon>Dikarya</taxon>
        <taxon>Basidiomycota</taxon>
        <taxon>Ustilaginomycotina</taxon>
        <taxon>Exobasidiomycetes</taxon>
        <taxon>Exobasidiales</taxon>
        <taxon>Cryptobasidiaceae</taxon>
        <taxon>Acaromyces</taxon>
    </lineage>
</organism>
<dbReference type="EMBL" id="KZ819637">
    <property type="protein sequence ID" value="PWN88899.1"/>
    <property type="molecule type" value="Genomic_DNA"/>
</dbReference>
<evidence type="ECO:0000256" key="2">
    <source>
        <dbReference type="SAM" id="Phobius"/>
    </source>
</evidence>
<dbReference type="AlphaFoldDB" id="A0A316YI78"/>
<feature type="region of interest" description="Disordered" evidence="1">
    <location>
        <begin position="12"/>
        <end position="36"/>
    </location>
</feature>
<evidence type="ECO:0008006" key="5">
    <source>
        <dbReference type="Google" id="ProtNLM"/>
    </source>
</evidence>
<feature type="compositionally biased region" description="Pro residues" evidence="1">
    <location>
        <begin position="391"/>
        <end position="401"/>
    </location>
</feature>
<reference evidence="3" key="1">
    <citation type="journal article" date="2018" name="Mol. Biol. Evol.">
        <title>Broad Genomic Sampling Reveals a Smut Pathogenic Ancestry of the Fungal Clade Ustilaginomycotina.</title>
        <authorList>
            <person name="Kijpornyongpan T."/>
            <person name="Mondo S.J."/>
            <person name="Barry K."/>
            <person name="Sandor L."/>
            <person name="Lee J."/>
            <person name="Lipzen A."/>
            <person name="Pangilinan J."/>
            <person name="LaButti K."/>
            <person name="Hainaut M."/>
            <person name="Henrissat B."/>
            <person name="Grigoriev I.V."/>
            <person name="Spatafora J.W."/>
            <person name="Aime M.C."/>
        </authorList>
    </citation>
    <scope>NUCLEOTIDE SEQUENCE [LARGE SCALE GENOMIC DNA]</scope>
    <source>
        <strain evidence="3">MCA 4198</strain>
    </source>
</reference>
<feature type="compositionally biased region" description="Polar residues" evidence="1">
    <location>
        <begin position="364"/>
        <end position="389"/>
    </location>
</feature>
<dbReference type="RefSeq" id="XP_025376097.1">
    <property type="nucleotide sequence ID" value="XM_025523591.1"/>
</dbReference>
<accession>A0A316YI78</accession>